<organism evidence="2 3">
    <name type="scientific">Ampelomyces quisqualis</name>
    <name type="common">Powdery mildew agent</name>
    <dbReference type="NCBI Taxonomy" id="50730"/>
    <lineage>
        <taxon>Eukaryota</taxon>
        <taxon>Fungi</taxon>
        <taxon>Dikarya</taxon>
        <taxon>Ascomycota</taxon>
        <taxon>Pezizomycotina</taxon>
        <taxon>Dothideomycetes</taxon>
        <taxon>Pleosporomycetidae</taxon>
        <taxon>Pleosporales</taxon>
        <taxon>Pleosporineae</taxon>
        <taxon>Phaeosphaeriaceae</taxon>
        <taxon>Ampelomyces</taxon>
    </lineage>
</organism>
<evidence type="ECO:0000313" key="3">
    <source>
        <dbReference type="Proteomes" id="UP000800096"/>
    </source>
</evidence>
<dbReference type="PANTHER" id="PTHR37540">
    <property type="entry name" value="TRANSCRIPTION FACTOR (ACR-2), PUTATIVE-RELATED-RELATED"/>
    <property type="match status" value="1"/>
</dbReference>
<feature type="compositionally biased region" description="Polar residues" evidence="1">
    <location>
        <begin position="1"/>
        <end position="23"/>
    </location>
</feature>
<dbReference type="AlphaFoldDB" id="A0A6A5QU09"/>
<accession>A0A6A5QU09</accession>
<protein>
    <submittedName>
        <fullName evidence="2">Uncharacterized protein</fullName>
    </submittedName>
</protein>
<dbReference type="OrthoDB" id="415825at2759"/>
<evidence type="ECO:0000313" key="2">
    <source>
        <dbReference type="EMBL" id="KAF1918044.1"/>
    </source>
</evidence>
<name>A0A6A5QU09_AMPQU</name>
<dbReference type="PANTHER" id="PTHR37540:SF5">
    <property type="entry name" value="TRANSCRIPTION FACTOR DOMAIN-CONTAINING PROTEIN"/>
    <property type="match status" value="1"/>
</dbReference>
<evidence type="ECO:0000256" key="1">
    <source>
        <dbReference type="SAM" id="MobiDB-lite"/>
    </source>
</evidence>
<gene>
    <name evidence="2" type="ORF">BDU57DRAFT_528530</name>
</gene>
<feature type="region of interest" description="Disordered" evidence="1">
    <location>
        <begin position="1"/>
        <end position="45"/>
    </location>
</feature>
<dbReference type="Proteomes" id="UP000800096">
    <property type="component" value="Unassembled WGS sequence"/>
</dbReference>
<keyword evidence="3" id="KW-1185">Reference proteome</keyword>
<proteinExistence type="predicted"/>
<dbReference type="EMBL" id="ML979134">
    <property type="protein sequence ID" value="KAF1918044.1"/>
    <property type="molecule type" value="Genomic_DNA"/>
</dbReference>
<reference evidence="2" key="1">
    <citation type="journal article" date="2020" name="Stud. Mycol.">
        <title>101 Dothideomycetes genomes: a test case for predicting lifestyles and emergence of pathogens.</title>
        <authorList>
            <person name="Haridas S."/>
            <person name="Albert R."/>
            <person name="Binder M."/>
            <person name="Bloem J."/>
            <person name="Labutti K."/>
            <person name="Salamov A."/>
            <person name="Andreopoulos B."/>
            <person name="Baker S."/>
            <person name="Barry K."/>
            <person name="Bills G."/>
            <person name="Bluhm B."/>
            <person name="Cannon C."/>
            <person name="Castanera R."/>
            <person name="Culley D."/>
            <person name="Daum C."/>
            <person name="Ezra D."/>
            <person name="Gonzalez J."/>
            <person name="Henrissat B."/>
            <person name="Kuo A."/>
            <person name="Liang C."/>
            <person name="Lipzen A."/>
            <person name="Lutzoni F."/>
            <person name="Magnuson J."/>
            <person name="Mondo S."/>
            <person name="Nolan M."/>
            <person name="Ohm R."/>
            <person name="Pangilinan J."/>
            <person name="Park H.-J."/>
            <person name="Ramirez L."/>
            <person name="Alfaro M."/>
            <person name="Sun H."/>
            <person name="Tritt A."/>
            <person name="Yoshinaga Y."/>
            <person name="Zwiers L.-H."/>
            <person name="Turgeon B."/>
            <person name="Goodwin S."/>
            <person name="Spatafora J."/>
            <person name="Crous P."/>
            <person name="Grigoriev I."/>
        </authorList>
    </citation>
    <scope>NUCLEOTIDE SEQUENCE</scope>
    <source>
        <strain evidence="2">HMLAC05119</strain>
    </source>
</reference>
<sequence>MTISRSSSASNNKAPKLSLNSSHPEPKLTAKRRQRKMPDDTNRPLDWIIGDSPDYFKSGAAKQRVRRHAMRSHRWDQRRDAHNAQLPIDVGSASPEIPNFSFIEGDGNSEQHSTAKRTNLEDCCNGAPAVQATIWELPTSSTLAVRSQNPEASLVTGYEGTDHHGQLLMRMLEDYLVPCHQIGNGVYDLSSLLAFQNPKLDAMSLLRSFMQGFATESTVEKWLPAMLWQPHLLLSTTVLASTWLDRQERCSGDSQRTIMVKDETLVMLNERLQNSSTYRDDATLMVVLHLMAGEMWSCEEDRLRAYQEGVASTIAERGGMRALENSVVADVAAAYCYNRDICCEVRQQSVFRAWTPAGLPKLEMAALPESPLFGSGNDFETFANDPCCSKATRCILVDMRDLSDLFIANRMVLASEHSIKQEDGGRATRAILEYNDKARGIRARIFSLPSACSPHLAVSNDFVYEACRIVAIIYAQAIVEQVPFSKVGEFYYFPGSFGSGPTASSANATSQLATRPLIDQLHEALKNTDLANVWNDMAGVLYWVCTVGAAAARTPAPLETGPQLRSGPVQDLRAVWIRRCLIMNAMRTTVVLVSQHPKPLILAQMKLYKIQELIGTHDTK</sequence>